<dbReference type="AlphaFoldDB" id="A0A975B5G2"/>
<feature type="transmembrane region" description="Helical" evidence="1">
    <location>
        <begin position="30"/>
        <end position="47"/>
    </location>
</feature>
<dbReference type="Proteomes" id="UP000663720">
    <property type="component" value="Chromosome"/>
</dbReference>
<dbReference type="EMBL" id="CP061799">
    <property type="protein sequence ID" value="QTA79129.1"/>
    <property type="molecule type" value="Genomic_DNA"/>
</dbReference>
<dbReference type="NCBIfam" id="NF008528">
    <property type="entry name" value="PRK11463.1-2"/>
    <property type="match status" value="1"/>
</dbReference>
<gene>
    <name evidence="2" type="primary">fxsA</name>
    <name evidence="2" type="ORF">dnl_13820</name>
</gene>
<dbReference type="KEGG" id="dli:dnl_13820"/>
<dbReference type="GO" id="GO:0016020">
    <property type="term" value="C:membrane"/>
    <property type="evidence" value="ECO:0007669"/>
    <property type="project" value="InterPro"/>
</dbReference>
<keyword evidence="3" id="KW-1185">Reference proteome</keyword>
<sequence>MLLKLFLAFTIIPALEIFLFIEIGKNIGTANTFILVILSGFTGAYLAKIQGFQTMMRIRSDLDQGIMPAEELVDAIIIFAAGIVLLTPGFFTDILGLLLLFPPSRFYFKRFIRFKFDHWVQQGNIRINRF</sequence>
<keyword evidence="1" id="KW-1133">Transmembrane helix</keyword>
<proteinExistence type="predicted"/>
<evidence type="ECO:0000256" key="1">
    <source>
        <dbReference type="SAM" id="Phobius"/>
    </source>
</evidence>
<feature type="transmembrane region" description="Helical" evidence="1">
    <location>
        <begin position="76"/>
        <end position="101"/>
    </location>
</feature>
<evidence type="ECO:0000313" key="3">
    <source>
        <dbReference type="Proteomes" id="UP000663720"/>
    </source>
</evidence>
<evidence type="ECO:0000313" key="2">
    <source>
        <dbReference type="EMBL" id="QTA79129.1"/>
    </source>
</evidence>
<name>A0A975B5G2_9BACT</name>
<accession>A0A975B5G2</accession>
<keyword evidence="1" id="KW-0812">Transmembrane</keyword>
<reference evidence="2" key="1">
    <citation type="journal article" date="2021" name="Microb. Physiol.">
        <title>Proteogenomic Insights into the Physiology of Marine, Sulfate-Reducing, Filamentous Desulfonema limicola and Desulfonema magnum.</title>
        <authorList>
            <person name="Schnaars V."/>
            <person name="Wohlbrand L."/>
            <person name="Scheve S."/>
            <person name="Hinrichs C."/>
            <person name="Reinhardt R."/>
            <person name="Rabus R."/>
        </authorList>
    </citation>
    <scope>NUCLEOTIDE SEQUENCE</scope>
    <source>
        <strain evidence="2">5ac10</strain>
    </source>
</reference>
<dbReference type="PANTHER" id="PTHR35335:SF1">
    <property type="entry name" value="UPF0716 PROTEIN FXSA"/>
    <property type="match status" value="1"/>
</dbReference>
<dbReference type="Pfam" id="PF04186">
    <property type="entry name" value="FxsA"/>
    <property type="match status" value="1"/>
</dbReference>
<dbReference type="RefSeq" id="WP_207690912.1">
    <property type="nucleotide sequence ID" value="NZ_CP061799.1"/>
</dbReference>
<dbReference type="PANTHER" id="PTHR35335">
    <property type="entry name" value="UPF0716 PROTEIN FXSA"/>
    <property type="match status" value="1"/>
</dbReference>
<organism evidence="2 3">
    <name type="scientific">Desulfonema limicola</name>
    <dbReference type="NCBI Taxonomy" id="45656"/>
    <lineage>
        <taxon>Bacteria</taxon>
        <taxon>Pseudomonadati</taxon>
        <taxon>Thermodesulfobacteriota</taxon>
        <taxon>Desulfobacteria</taxon>
        <taxon>Desulfobacterales</taxon>
        <taxon>Desulfococcaceae</taxon>
        <taxon>Desulfonema</taxon>
    </lineage>
</organism>
<feature type="transmembrane region" description="Helical" evidence="1">
    <location>
        <begin position="6"/>
        <end position="23"/>
    </location>
</feature>
<dbReference type="InterPro" id="IPR007313">
    <property type="entry name" value="FxsA"/>
</dbReference>
<keyword evidence="1" id="KW-0472">Membrane</keyword>
<protein>
    <submittedName>
        <fullName evidence="2">UPF0716 protein</fullName>
    </submittedName>
</protein>